<proteinExistence type="predicted"/>
<gene>
    <name evidence="3" type="ORF">BCF50_2917</name>
    <name evidence="2" type="ORF">EGI05_15010</name>
</gene>
<evidence type="ECO:0000313" key="4">
    <source>
        <dbReference type="Proteomes" id="UP000269375"/>
    </source>
</evidence>
<dbReference type="Pfam" id="PF21837">
    <property type="entry name" value="DUF6896"/>
    <property type="match status" value="1"/>
</dbReference>
<dbReference type="AlphaFoldDB" id="A0A3N0VSP5"/>
<protein>
    <recommendedName>
        <fullName evidence="1">DUF6896 domain-containing protein</fullName>
    </recommendedName>
</protein>
<reference evidence="3 5" key="2">
    <citation type="submission" date="2019-03" db="EMBL/GenBank/DDBJ databases">
        <title>Genomic Encyclopedia of Archaeal and Bacterial Type Strains, Phase II (KMG-II): from individual species to whole genera.</title>
        <authorList>
            <person name="Goeker M."/>
        </authorList>
    </citation>
    <scope>NUCLEOTIDE SEQUENCE [LARGE SCALE GENOMIC DNA]</scope>
    <source>
        <strain evidence="3 5">DSM 15235</strain>
    </source>
</reference>
<sequence length="134" mass="16178">MVKNILTDYISFVKDFETLIRKQYKLSDDQRVMPGMDSPYGKKGEIENYTYWFHGSGCSLEADGIECHYDYYIHDITFTLWSFKQFIITHPRYKNELLLTDQYLELELYKLVESKQLFWKIDGGVVWQVYHYKD</sequence>
<dbReference type="Proteomes" id="UP000295709">
    <property type="component" value="Unassembled WGS sequence"/>
</dbReference>
<comment type="caution">
    <text evidence="2">The sequence shown here is derived from an EMBL/GenBank/DDBJ whole genome shotgun (WGS) entry which is preliminary data.</text>
</comment>
<feature type="domain" description="DUF6896" evidence="1">
    <location>
        <begin position="3"/>
        <end position="124"/>
    </location>
</feature>
<dbReference type="RefSeq" id="WP_123263847.1">
    <property type="nucleotide sequence ID" value="NZ_RJTX01000004.1"/>
</dbReference>
<accession>A0A3N0VSP5</accession>
<reference evidence="2 4" key="1">
    <citation type="submission" date="2018-11" db="EMBL/GenBank/DDBJ databases">
        <title>Proposal to divide the Flavobacteriaceae and reorganize its genera based on Amino Acid Identity values calculated from whole genome sequences.</title>
        <authorList>
            <person name="Nicholson A.C."/>
            <person name="Gulvik C.A."/>
            <person name="Whitney A.M."/>
            <person name="Humrighouse B.W."/>
            <person name="Bell M."/>
            <person name="Holmes B."/>
            <person name="Steigerwalt A."/>
            <person name="Villarma A."/>
            <person name="Sheth M."/>
            <person name="Batra D."/>
            <person name="Pryor J."/>
            <person name="Bernardet J.-F."/>
            <person name="Hugo C."/>
            <person name="Kampfer P."/>
            <person name="Newman J."/>
            <person name="Mcquiston J.R."/>
        </authorList>
    </citation>
    <scope>NUCLEOTIDE SEQUENCE [LARGE SCALE GENOMIC DNA]</scope>
    <source>
        <strain evidence="2 4">DSM 15235</strain>
    </source>
</reference>
<dbReference type="InterPro" id="IPR054191">
    <property type="entry name" value="DUF6896"/>
</dbReference>
<evidence type="ECO:0000313" key="5">
    <source>
        <dbReference type="Proteomes" id="UP000295709"/>
    </source>
</evidence>
<organism evidence="2 4">
    <name type="scientific">Chryseobacterium daecheongense</name>
    <dbReference type="NCBI Taxonomy" id="192389"/>
    <lineage>
        <taxon>Bacteria</taxon>
        <taxon>Pseudomonadati</taxon>
        <taxon>Bacteroidota</taxon>
        <taxon>Flavobacteriia</taxon>
        <taxon>Flavobacteriales</taxon>
        <taxon>Weeksellaceae</taxon>
        <taxon>Chryseobacterium group</taxon>
        <taxon>Chryseobacterium</taxon>
    </lineage>
</organism>
<dbReference type="Proteomes" id="UP000269375">
    <property type="component" value="Unassembled WGS sequence"/>
</dbReference>
<dbReference type="EMBL" id="SOQW01000003">
    <property type="protein sequence ID" value="TDX91779.1"/>
    <property type="molecule type" value="Genomic_DNA"/>
</dbReference>
<evidence type="ECO:0000259" key="1">
    <source>
        <dbReference type="Pfam" id="PF21837"/>
    </source>
</evidence>
<evidence type="ECO:0000313" key="2">
    <source>
        <dbReference type="EMBL" id="ROH95832.1"/>
    </source>
</evidence>
<keyword evidence="5" id="KW-1185">Reference proteome</keyword>
<evidence type="ECO:0000313" key="3">
    <source>
        <dbReference type="EMBL" id="TDX91779.1"/>
    </source>
</evidence>
<dbReference type="EMBL" id="RJTX01000004">
    <property type="protein sequence ID" value="ROH95832.1"/>
    <property type="molecule type" value="Genomic_DNA"/>
</dbReference>
<name>A0A3N0VSP5_9FLAO</name>